<evidence type="ECO:0000313" key="3">
    <source>
        <dbReference type="Proteomes" id="UP000236745"/>
    </source>
</evidence>
<evidence type="ECO:0000313" key="2">
    <source>
        <dbReference type="EMBL" id="SEF61651.1"/>
    </source>
</evidence>
<dbReference type="Proteomes" id="UP000236745">
    <property type="component" value="Unassembled WGS sequence"/>
</dbReference>
<accession>A0A1H5THS0</accession>
<name>A0A1H5THS0_9GAMM</name>
<dbReference type="InterPro" id="IPR005184">
    <property type="entry name" value="DUF306_Meta_HslJ"/>
</dbReference>
<organism evidence="2 3">
    <name type="scientific">Marinobacterium lutimaris</name>
    <dbReference type="NCBI Taxonomy" id="568106"/>
    <lineage>
        <taxon>Bacteria</taxon>
        <taxon>Pseudomonadati</taxon>
        <taxon>Pseudomonadota</taxon>
        <taxon>Gammaproteobacteria</taxon>
        <taxon>Oceanospirillales</taxon>
        <taxon>Oceanospirillaceae</taxon>
        <taxon>Marinobacterium</taxon>
    </lineage>
</organism>
<gene>
    <name evidence="2" type="ORF">SAMN05444390_10163</name>
</gene>
<dbReference type="Gene3D" id="2.40.128.270">
    <property type="match status" value="1"/>
</dbReference>
<dbReference type="InterPro" id="IPR036412">
    <property type="entry name" value="HAD-like_sf"/>
</dbReference>
<protein>
    <submittedName>
        <fullName evidence="2">Heat shock protein HslJ</fullName>
    </submittedName>
</protein>
<dbReference type="CDD" id="cd01427">
    <property type="entry name" value="HAD_like"/>
    <property type="match status" value="1"/>
</dbReference>
<dbReference type="Pfam" id="PF03724">
    <property type="entry name" value="META"/>
    <property type="match status" value="1"/>
</dbReference>
<dbReference type="Gene3D" id="3.40.50.1000">
    <property type="entry name" value="HAD superfamily/HAD-like"/>
    <property type="match status" value="1"/>
</dbReference>
<dbReference type="PANTHER" id="PTHR35535:SF1">
    <property type="entry name" value="HEAT SHOCK PROTEIN HSLJ"/>
    <property type="match status" value="1"/>
</dbReference>
<dbReference type="InterPro" id="IPR053147">
    <property type="entry name" value="Hsp_HslJ-like"/>
</dbReference>
<dbReference type="PANTHER" id="PTHR35535">
    <property type="entry name" value="HEAT SHOCK PROTEIN HSLJ"/>
    <property type="match status" value="1"/>
</dbReference>
<dbReference type="InterPro" id="IPR023214">
    <property type="entry name" value="HAD_sf"/>
</dbReference>
<sequence length="481" mass="52960">MKRDGSNSKVLDMNGRNTLAALTRKLPAVESTAFKAALLASTIGVAAPAWAASADPLPSWNSGAAKDSIIEFVDNVTDPESGQYLPPAKRIATFDNDGTLWSEKPLYFQFYFALDRLKAMAPEHPEWQTTEPFASYLAGDVDKMVAHGEEGVLKVVAATHAGQTTEEFRQAAEQWLKTARHGSTGKLFTEMAFQPMLELLDYLRESDFKTFIVSGGGVDFIRSFAEEVYGIPPYQVVGSSIKATYEVRDGKPVMVKQPEIAFVDDKEGKPVGIHQYIGARPVLAFGNSDGDYQMLDWVTSGEGPSLGLLLHHTDPLREWSYDRKSLVGTLDRGLDDAGEKGWVLVDMKQDWNSVYPVKPADPAQAQLFDHSWQIEYIEGRGVVDNSPAAIDFALDARVAGNSSCNSFSGQYSIEGGDLSFGQLVSTRRACIDSLMDQENRFLDALGRVQQWHISPEGWLFLMDETGYVIMRASALSKEASE</sequence>
<keyword evidence="2" id="KW-0346">Stress response</keyword>
<dbReference type="EMBL" id="FNVQ01000001">
    <property type="protein sequence ID" value="SEF61651.1"/>
    <property type="molecule type" value="Genomic_DNA"/>
</dbReference>
<dbReference type="InterPro" id="IPR038670">
    <property type="entry name" value="HslJ-like_sf"/>
</dbReference>
<dbReference type="SUPFAM" id="SSF56784">
    <property type="entry name" value="HAD-like"/>
    <property type="match status" value="1"/>
</dbReference>
<reference evidence="2 3" key="1">
    <citation type="submission" date="2016-10" db="EMBL/GenBank/DDBJ databases">
        <authorList>
            <person name="de Groot N.N."/>
        </authorList>
    </citation>
    <scope>NUCLEOTIDE SEQUENCE [LARGE SCALE GENOMIC DNA]</scope>
    <source>
        <strain evidence="2 3">DSM 22012</strain>
    </source>
</reference>
<dbReference type="AlphaFoldDB" id="A0A1H5THS0"/>
<feature type="domain" description="DUF306" evidence="1">
    <location>
        <begin position="365"/>
        <end position="471"/>
    </location>
</feature>
<proteinExistence type="predicted"/>
<dbReference type="Pfam" id="PF12710">
    <property type="entry name" value="HAD"/>
    <property type="match status" value="1"/>
</dbReference>
<evidence type="ECO:0000259" key="1">
    <source>
        <dbReference type="Pfam" id="PF03724"/>
    </source>
</evidence>
<keyword evidence="3" id="KW-1185">Reference proteome</keyword>